<feature type="compositionally biased region" description="Basic residues" evidence="1">
    <location>
        <begin position="182"/>
        <end position="191"/>
    </location>
</feature>
<sequence length="241" mass="26491">MAFETHLRGLPACVVLLDPMTRDTPARPTRLRRVPRSHVARDHACAACPPAPCSSIARWPRPRLRGLPACIVFLGYMAFETHLRSLPACAVFLGRTLPETTPARPARLRRVPRLHGLRDTPARPARLRRAPRPHDPRHTCAANPPVSCSSVTCCPRPRLRGLPACAVFLDCTLPETTPARPARLRRVPRLHAPRDHTCTASPPASCSSAPRLHAPRDRIRAANPPEDRSHASDSPCTTTDA</sequence>
<feature type="compositionally biased region" description="Basic and acidic residues" evidence="1">
    <location>
        <begin position="214"/>
        <end position="231"/>
    </location>
</feature>
<keyword evidence="3" id="KW-1185">Reference proteome</keyword>
<evidence type="ECO:0000256" key="1">
    <source>
        <dbReference type="SAM" id="MobiDB-lite"/>
    </source>
</evidence>
<comment type="caution">
    <text evidence="2">The sequence shown here is derived from an EMBL/GenBank/DDBJ whole genome shotgun (WGS) entry which is preliminary data.</text>
</comment>
<accession>A0A4V4H6P1</accession>
<feature type="compositionally biased region" description="Polar residues" evidence="1">
    <location>
        <begin position="232"/>
        <end position="241"/>
    </location>
</feature>
<dbReference type="EMBL" id="PYDT01000005">
    <property type="protein sequence ID" value="THU60666.1"/>
    <property type="molecule type" value="Genomic_DNA"/>
</dbReference>
<evidence type="ECO:0000313" key="3">
    <source>
        <dbReference type="Proteomes" id="UP000317650"/>
    </source>
</evidence>
<reference evidence="2 3" key="1">
    <citation type="journal article" date="2019" name="Nat. Plants">
        <title>Genome sequencing of Musa balbisiana reveals subgenome evolution and function divergence in polyploid bananas.</title>
        <authorList>
            <person name="Yao X."/>
        </authorList>
    </citation>
    <scope>NUCLEOTIDE SEQUENCE [LARGE SCALE GENOMIC DNA]</scope>
    <source>
        <strain evidence="3">cv. DH-PKW</strain>
        <tissue evidence="2">Leaves</tissue>
    </source>
</reference>
<name>A0A4V4H6P1_MUSBA</name>
<dbReference type="Proteomes" id="UP000317650">
    <property type="component" value="Chromosome 7"/>
</dbReference>
<gene>
    <name evidence="2" type="ORF">C4D60_Mb07t15190</name>
</gene>
<proteinExistence type="predicted"/>
<feature type="compositionally biased region" description="Low complexity" evidence="1">
    <location>
        <begin position="198"/>
        <end position="210"/>
    </location>
</feature>
<dbReference type="AlphaFoldDB" id="A0A4V4H6P1"/>
<feature type="region of interest" description="Disordered" evidence="1">
    <location>
        <begin position="182"/>
        <end position="241"/>
    </location>
</feature>
<evidence type="ECO:0000313" key="2">
    <source>
        <dbReference type="EMBL" id="THU60666.1"/>
    </source>
</evidence>
<organism evidence="2 3">
    <name type="scientific">Musa balbisiana</name>
    <name type="common">Banana</name>
    <dbReference type="NCBI Taxonomy" id="52838"/>
    <lineage>
        <taxon>Eukaryota</taxon>
        <taxon>Viridiplantae</taxon>
        <taxon>Streptophyta</taxon>
        <taxon>Embryophyta</taxon>
        <taxon>Tracheophyta</taxon>
        <taxon>Spermatophyta</taxon>
        <taxon>Magnoliopsida</taxon>
        <taxon>Liliopsida</taxon>
        <taxon>Zingiberales</taxon>
        <taxon>Musaceae</taxon>
        <taxon>Musa</taxon>
    </lineage>
</organism>
<protein>
    <submittedName>
        <fullName evidence="2">Uncharacterized protein</fullName>
    </submittedName>
</protein>